<evidence type="ECO:0000256" key="3">
    <source>
        <dbReference type="ARBA" id="ARBA00022475"/>
    </source>
</evidence>
<evidence type="ECO:0000256" key="5">
    <source>
        <dbReference type="ARBA" id="ARBA00022989"/>
    </source>
</evidence>
<dbReference type="RefSeq" id="WP_338256288.1">
    <property type="nucleotide sequence ID" value="NZ_BSRI01000002.1"/>
</dbReference>
<evidence type="ECO:0000256" key="6">
    <source>
        <dbReference type="ARBA" id="ARBA00023136"/>
    </source>
</evidence>
<keyword evidence="4 7" id="KW-0812">Transmembrane</keyword>
<name>A0ABQ6G0F3_9CHLR</name>
<keyword evidence="3" id="KW-1003">Cell membrane</keyword>
<dbReference type="EMBL" id="BSRI01000002">
    <property type="protein sequence ID" value="GLV59580.1"/>
    <property type="molecule type" value="Genomic_DNA"/>
</dbReference>
<evidence type="ECO:0000256" key="1">
    <source>
        <dbReference type="ARBA" id="ARBA00004651"/>
    </source>
</evidence>
<comment type="similarity">
    <text evidence="2">Belongs to the NrfD family.</text>
</comment>
<dbReference type="Proteomes" id="UP001344906">
    <property type="component" value="Unassembled WGS sequence"/>
</dbReference>
<dbReference type="Gene3D" id="1.20.1630.10">
    <property type="entry name" value="Formate dehydrogenase/DMSO reductase domain"/>
    <property type="match status" value="1"/>
</dbReference>
<reference evidence="8 9" key="1">
    <citation type="submission" date="2023-02" db="EMBL/GenBank/DDBJ databases">
        <title>Dictyobacter halimunensis sp. nov., a new member of the class Ktedonobacteria from forest soil in a geothermal area.</title>
        <authorList>
            <person name="Rachmania M.K."/>
            <person name="Ningsih F."/>
            <person name="Sakai Y."/>
            <person name="Yabe S."/>
            <person name="Yokota A."/>
            <person name="Sjamsuridzal W."/>
        </authorList>
    </citation>
    <scope>NUCLEOTIDE SEQUENCE [LARGE SCALE GENOMIC DNA]</scope>
    <source>
        <strain evidence="8 9">S3.2.2.5</strain>
    </source>
</reference>
<evidence type="ECO:0008006" key="10">
    <source>
        <dbReference type="Google" id="ProtNLM"/>
    </source>
</evidence>
<protein>
    <recommendedName>
        <fullName evidence="10">Polysulfide reductase</fullName>
    </recommendedName>
</protein>
<feature type="transmembrane region" description="Helical" evidence="7">
    <location>
        <begin position="109"/>
        <end position="129"/>
    </location>
</feature>
<keyword evidence="9" id="KW-1185">Reference proteome</keyword>
<feature type="transmembrane region" description="Helical" evidence="7">
    <location>
        <begin position="332"/>
        <end position="350"/>
    </location>
</feature>
<evidence type="ECO:0000313" key="9">
    <source>
        <dbReference type="Proteomes" id="UP001344906"/>
    </source>
</evidence>
<evidence type="ECO:0000256" key="7">
    <source>
        <dbReference type="SAM" id="Phobius"/>
    </source>
</evidence>
<sequence length="374" mass="41118">MDNIRTSEKVALTIQRQSGSGTPMSVPAITPRPGLLATLALLSTGYQPDPERELHEKSYYDYPSLKAPVWSWEIIWYFFMGGLAGGSYVLATIASLFGSKEDRMVARVGYYASLLALLPCPPLLIKDLGRPEKFLNMLRVFKFKSPMSMGVWGLLGFSLFSGLTAIIQAARDNILGDWWGAHLLARLPQKLLAIPGSFFAVFLGGYTGVLLASTSVPVWSRSRMLGALFFSSAFSTSTALISFILRIIGAPAKTLHKLERVEWMNMLVEMVSLFTYLRTSGRAAKALVGTEPKEQGRTFWGVMVGSGLVLPWLVQTFLLTNKQDTSSKARKRGGIGMFVSALVLVGGYFLRRTVVNAGHTSSADARTTLWNARR</sequence>
<keyword evidence="6 7" id="KW-0472">Membrane</keyword>
<proteinExistence type="inferred from homology"/>
<feature type="transmembrane region" description="Helical" evidence="7">
    <location>
        <begin position="299"/>
        <end position="320"/>
    </location>
</feature>
<feature type="transmembrane region" description="Helical" evidence="7">
    <location>
        <begin position="191"/>
        <end position="212"/>
    </location>
</feature>
<evidence type="ECO:0000313" key="8">
    <source>
        <dbReference type="EMBL" id="GLV59580.1"/>
    </source>
</evidence>
<accession>A0ABQ6G0F3</accession>
<feature type="transmembrane region" description="Helical" evidence="7">
    <location>
        <begin position="224"/>
        <end position="249"/>
    </location>
</feature>
<evidence type="ECO:0000256" key="4">
    <source>
        <dbReference type="ARBA" id="ARBA00022692"/>
    </source>
</evidence>
<keyword evidence="5 7" id="KW-1133">Transmembrane helix</keyword>
<comment type="caution">
    <text evidence="8">The sequence shown here is derived from an EMBL/GenBank/DDBJ whole genome shotgun (WGS) entry which is preliminary data.</text>
</comment>
<dbReference type="InterPro" id="IPR005614">
    <property type="entry name" value="NrfD-like"/>
</dbReference>
<evidence type="ECO:0000256" key="2">
    <source>
        <dbReference type="ARBA" id="ARBA00008929"/>
    </source>
</evidence>
<feature type="transmembrane region" description="Helical" evidence="7">
    <location>
        <begin position="74"/>
        <end position="97"/>
    </location>
</feature>
<comment type="subcellular location">
    <subcellularLocation>
        <location evidence="1">Cell membrane</location>
        <topology evidence="1">Multi-pass membrane protein</topology>
    </subcellularLocation>
</comment>
<feature type="transmembrane region" description="Helical" evidence="7">
    <location>
        <begin position="149"/>
        <end position="170"/>
    </location>
</feature>
<gene>
    <name evidence="8" type="ORF">KDH_64060</name>
</gene>
<dbReference type="InterPro" id="IPR052049">
    <property type="entry name" value="Electron_transfer_protein"/>
</dbReference>
<dbReference type="PANTHER" id="PTHR34856">
    <property type="entry name" value="PROTEIN NRFD"/>
    <property type="match status" value="1"/>
</dbReference>
<dbReference type="PANTHER" id="PTHR34856:SF2">
    <property type="entry name" value="PROTEIN NRFD"/>
    <property type="match status" value="1"/>
</dbReference>
<dbReference type="Pfam" id="PF03916">
    <property type="entry name" value="NrfD"/>
    <property type="match status" value="1"/>
</dbReference>
<organism evidence="8 9">
    <name type="scientific">Dictyobacter halimunensis</name>
    <dbReference type="NCBI Taxonomy" id="3026934"/>
    <lineage>
        <taxon>Bacteria</taxon>
        <taxon>Bacillati</taxon>
        <taxon>Chloroflexota</taxon>
        <taxon>Ktedonobacteria</taxon>
        <taxon>Ktedonobacterales</taxon>
        <taxon>Dictyobacteraceae</taxon>
        <taxon>Dictyobacter</taxon>
    </lineage>
</organism>